<feature type="domain" description="HipA-like kinase" evidence="1">
    <location>
        <begin position="43"/>
        <end position="148"/>
    </location>
</feature>
<name>A0A1F7RNV4_9BACT</name>
<gene>
    <name evidence="2" type="ORF">A2161_05220</name>
</gene>
<accession>A0A1F7RNV4</accession>
<evidence type="ECO:0000259" key="1">
    <source>
        <dbReference type="Pfam" id="PF20613"/>
    </source>
</evidence>
<reference evidence="2 3" key="1">
    <citation type="journal article" date="2016" name="Nat. Commun.">
        <title>Thousands of microbial genomes shed light on interconnected biogeochemical processes in an aquifer system.</title>
        <authorList>
            <person name="Anantharaman K."/>
            <person name="Brown C.T."/>
            <person name="Hug L.A."/>
            <person name="Sharon I."/>
            <person name="Castelle C.J."/>
            <person name="Probst A.J."/>
            <person name="Thomas B.C."/>
            <person name="Singh A."/>
            <person name="Wilkins M.J."/>
            <person name="Karaoz U."/>
            <person name="Brodie E.L."/>
            <person name="Williams K.H."/>
            <person name="Hubbard S.S."/>
            <person name="Banfield J.F."/>
        </authorList>
    </citation>
    <scope>NUCLEOTIDE SEQUENCE [LARGE SCALE GENOMIC DNA]</scope>
</reference>
<dbReference type="Proteomes" id="UP000179266">
    <property type="component" value="Unassembled WGS sequence"/>
</dbReference>
<comment type="caution">
    <text evidence="2">The sequence shown here is derived from an EMBL/GenBank/DDBJ whole genome shotgun (WGS) entry which is preliminary data.</text>
</comment>
<evidence type="ECO:0000313" key="3">
    <source>
        <dbReference type="Proteomes" id="UP000179266"/>
    </source>
</evidence>
<dbReference type="EMBL" id="MGDD01000315">
    <property type="protein sequence ID" value="OGL42577.1"/>
    <property type="molecule type" value="Genomic_DNA"/>
</dbReference>
<dbReference type="Pfam" id="PF20613">
    <property type="entry name" value="HipA_2"/>
    <property type="match status" value="1"/>
</dbReference>
<proteinExistence type="predicted"/>
<organism evidence="2 3">
    <name type="scientific">Candidatus Schekmanbacteria bacterium RBG_13_48_7</name>
    <dbReference type="NCBI Taxonomy" id="1817878"/>
    <lineage>
        <taxon>Bacteria</taxon>
        <taxon>Candidatus Schekmaniibacteriota</taxon>
    </lineage>
</organism>
<sequence>MSDKSISQEISKSSGLNFGTFFQVGLYPVTKGSKLILKYLDQATLIIAFDALIENVDRRQEDPNLLFSENTSDFIVYDHELAFSFVYQIGTNSINWGNRYEFIRQHIFFPAIKGKILDFSDFTNKLKNLDNKKIESILELPNEFECPHVNKIFNHLIDVRENCNNFKKGLKEVLA</sequence>
<dbReference type="InterPro" id="IPR046748">
    <property type="entry name" value="HipA_2"/>
</dbReference>
<evidence type="ECO:0000313" key="2">
    <source>
        <dbReference type="EMBL" id="OGL42577.1"/>
    </source>
</evidence>
<dbReference type="AlphaFoldDB" id="A0A1F7RNV4"/>
<protein>
    <recommendedName>
        <fullName evidence="1">HipA-like kinase domain-containing protein</fullName>
    </recommendedName>
</protein>